<gene>
    <name evidence="1" type="ORF">cd4_093</name>
</gene>
<keyword evidence="2" id="KW-1185">Reference proteome</keyword>
<dbReference type="Proteomes" id="UP000828872">
    <property type="component" value="Segment"/>
</dbReference>
<name>A0AAE7SRG4_9CAUD</name>
<reference evidence="1 2" key="1">
    <citation type="journal article" date="2021" name="Microbiol. Resour. Announc.">
        <title>Genome Sequences of Bacteriophages cd2, cd3, and cd4, which Specifically Target Carnobacterium divergens.</title>
        <authorList>
            <person name="Zhang P."/>
            <person name="Britton A.P."/>
            <person name="Visser K.A."/>
            <person name="Welke C.A."/>
            <person name="Wassink H."/>
            <person name="Prins E."/>
            <person name="Yang X."/>
            <person name="Martin-Visscher L.A."/>
        </authorList>
    </citation>
    <scope>NUCLEOTIDE SEQUENCE [LARGE SCALE GENOMIC DNA]</scope>
    <source>
        <strain evidence="2">cd4</strain>
    </source>
</reference>
<accession>A0AAE7SRG4</accession>
<evidence type="ECO:0000313" key="2">
    <source>
        <dbReference type="Proteomes" id="UP000828872"/>
    </source>
</evidence>
<organism evidence="1 2">
    <name type="scientific">Carnobacterium phage cd4</name>
    <dbReference type="NCBI Taxonomy" id="2849246"/>
    <lineage>
        <taxon>Viruses</taxon>
        <taxon>Duplodnaviria</taxon>
        <taxon>Heunggongvirae</taxon>
        <taxon>Uroviricota</taxon>
        <taxon>Caudoviricetes</taxon>
        <taxon>Carnodivirus</taxon>
        <taxon>Carnodivirus cd4-like</taxon>
    </lineage>
</organism>
<dbReference type="EMBL" id="MZ399596">
    <property type="protein sequence ID" value="QXP45417.1"/>
    <property type="molecule type" value="Genomic_DNA"/>
</dbReference>
<sequence>MKTNKLINIVTASIFLLATVTTLAPTNLSNSELEKQDKPVIASKVKTESATFGQVTHHTYKGEQFVLVSAEADKDFYQIYTLEEAENFKDESYVTIAFLSNGKTEINLQHLSDETKTFKYTQEQAEENFNFFIASQTFKDTTSDIKL</sequence>
<protein>
    <submittedName>
        <fullName evidence="1">Uncharacterized protein</fullName>
    </submittedName>
</protein>
<evidence type="ECO:0000313" key="1">
    <source>
        <dbReference type="EMBL" id="QXP45417.1"/>
    </source>
</evidence>
<proteinExistence type="predicted"/>